<reference evidence="4 5" key="1">
    <citation type="submission" date="2012-02" db="EMBL/GenBank/DDBJ databases">
        <title>The Genome Sequence of Bacteroides salyersiae CL02T12C01.</title>
        <authorList>
            <consortium name="The Broad Institute Genome Sequencing Platform"/>
            <person name="Earl A."/>
            <person name="Ward D."/>
            <person name="Feldgarden M."/>
            <person name="Gevers D."/>
            <person name="Zitomersky N.L."/>
            <person name="Coyne M.J."/>
            <person name="Comstock L.E."/>
            <person name="Young S.K."/>
            <person name="Zeng Q."/>
            <person name="Gargeya S."/>
            <person name="Fitzgerald M."/>
            <person name="Haas B."/>
            <person name="Abouelleil A."/>
            <person name="Alvarado L."/>
            <person name="Arachchi H.M."/>
            <person name="Berlin A."/>
            <person name="Chapman S.B."/>
            <person name="Gearin G."/>
            <person name="Goldberg J."/>
            <person name="Griggs A."/>
            <person name="Gujja S."/>
            <person name="Hansen M."/>
            <person name="Heiman D."/>
            <person name="Howarth C."/>
            <person name="Larimer J."/>
            <person name="Lui A."/>
            <person name="MacDonald P.J.P."/>
            <person name="McCowen C."/>
            <person name="Montmayeur A."/>
            <person name="Murphy C."/>
            <person name="Neiman D."/>
            <person name="Pearson M."/>
            <person name="Priest M."/>
            <person name="Roberts A."/>
            <person name="Saif S."/>
            <person name="Shea T."/>
            <person name="Sisk P."/>
            <person name="Stolte C."/>
            <person name="Sykes S."/>
            <person name="Wortman J."/>
            <person name="Nusbaum C."/>
            <person name="Birren B."/>
        </authorList>
    </citation>
    <scope>NUCLEOTIDE SEQUENCE [LARGE SCALE GENOMIC DNA]</scope>
    <source>
        <strain evidence="4 5">CL02T12C01</strain>
    </source>
</reference>
<dbReference type="AlphaFoldDB" id="I8YVQ8"/>
<dbReference type="PANTHER" id="PTHR22916">
    <property type="entry name" value="GLYCOSYLTRANSFERASE"/>
    <property type="match status" value="1"/>
</dbReference>
<evidence type="ECO:0000313" key="4">
    <source>
        <dbReference type="EMBL" id="EIY66687.1"/>
    </source>
</evidence>
<comment type="caution">
    <text evidence="4">The sequence shown here is derived from an EMBL/GenBank/DDBJ whole genome shotgun (WGS) entry which is preliminary data.</text>
</comment>
<evidence type="ECO:0000313" key="5">
    <source>
        <dbReference type="Proteomes" id="UP000005150"/>
    </source>
</evidence>
<evidence type="ECO:0000256" key="2">
    <source>
        <dbReference type="ARBA" id="ARBA00022679"/>
    </source>
</evidence>
<protein>
    <recommendedName>
        <fullName evidence="3">Glycosyltransferase 2-like domain-containing protein</fullName>
    </recommendedName>
</protein>
<dbReference type="InterPro" id="IPR001173">
    <property type="entry name" value="Glyco_trans_2-like"/>
</dbReference>
<accession>I8YVQ8</accession>
<dbReference type="GO" id="GO:0016758">
    <property type="term" value="F:hexosyltransferase activity"/>
    <property type="evidence" value="ECO:0007669"/>
    <property type="project" value="UniProtKB-ARBA"/>
</dbReference>
<dbReference type="PATRIC" id="fig|997887.3.peg.1523"/>
<evidence type="ECO:0000256" key="1">
    <source>
        <dbReference type="ARBA" id="ARBA00022676"/>
    </source>
</evidence>
<gene>
    <name evidence="4" type="ORF">HMPREF1071_01448</name>
</gene>
<evidence type="ECO:0000259" key="3">
    <source>
        <dbReference type="Pfam" id="PF00535"/>
    </source>
</evidence>
<proteinExistence type="predicted"/>
<name>I8YVQ8_9BACE</name>
<dbReference type="OrthoDB" id="1114838at2"/>
<sequence length="338" mass="39987">MENSPLITIITPVYNVEAFLPQCLDSILAQTFQFWELILIDDGSTDKSGAICDEYAHKDSRIRVVHKVNTGQADSRNIGLSMANASLVGFVDSDDWIEEDMYEHLYRVITDFQADISMCSYFLDYVDKSEAVCKGKEVEVYSREEALDLILMDQEIKSYPWDKLFRKEMIKDLFPTSFYYEDYATVFKWMANAKKVAFYRAPEYHYRQRKGSTSNDADPAKAYHFFCAEKERYDYVISSNFSSEKKAYYARKFLKIAIVQAKNMAKYSICPKEGIKYIRKIGEGLSSYDSLNLHGLFLNKRFKRMKIQYFPSYFFYEVRMKWRLKFWKKSKFQLDKFY</sequence>
<keyword evidence="2" id="KW-0808">Transferase</keyword>
<organism evidence="4 5">
    <name type="scientific">Bacteroides salyersiae CL02T12C01</name>
    <dbReference type="NCBI Taxonomy" id="997887"/>
    <lineage>
        <taxon>Bacteria</taxon>
        <taxon>Pseudomonadati</taxon>
        <taxon>Bacteroidota</taxon>
        <taxon>Bacteroidia</taxon>
        <taxon>Bacteroidales</taxon>
        <taxon>Bacteroidaceae</taxon>
        <taxon>Bacteroides</taxon>
    </lineage>
</organism>
<dbReference type="PANTHER" id="PTHR22916:SF51">
    <property type="entry name" value="GLYCOSYLTRANSFERASE EPSH-RELATED"/>
    <property type="match status" value="1"/>
</dbReference>
<dbReference type="HOGENOM" id="CLU_025996_25_1_10"/>
<dbReference type="Gene3D" id="3.90.550.10">
    <property type="entry name" value="Spore Coat Polysaccharide Biosynthesis Protein SpsA, Chain A"/>
    <property type="match status" value="1"/>
</dbReference>
<dbReference type="SUPFAM" id="SSF53448">
    <property type="entry name" value="Nucleotide-diphospho-sugar transferases"/>
    <property type="match status" value="1"/>
</dbReference>
<feature type="domain" description="Glycosyltransferase 2-like" evidence="3">
    <location>
        <begin position="8"/>
        <end position="130"/>
    </location>
</feature>
<dbReference type="RefSeq" id="WP_007479332.1">
    <property type="nucleotide sequence ID" value="NZ_JH724307.1"/>
</dbReference>
<keyword evidence="1" id="KW-0328">Glycosyltransferase</keyword>
<keyword evidence="5" id="KW-1185">Reference proteome</keyword>
<dbReference type="EMBL" id="AGXV01000020">
    <property type="protein sequence ID" value="EIY66687.1"/>
    <property type="molecule type" value="Genomic_DNA"/>
</dbReference>
<dbReference type="Pfam" id="PF00535">
    <property type="entry name" value="Glycos_transf_2"/>
    <property type="match status" value="1"/>
</dbReference>
<dbReference type="CDD" id="cd00761">
    <property type="entry name" value="Glyco_tranf_GTA_type"/>
    <property type="match status" value="1"/>
</dbReference>
<dbReference type="Proteomes" id="UP000005150">
    <property type="component" value="Unassembled WGS sequence"/>
</dbReference>
<dbReference type="InterPro" id="IPR029044">
    <property type="entry name" value="Nucleotide-diphossugar_trans"/>
</dbReference>